<accession>A0A1Y5SZY8</accession>
<keyword evidence="8 11" id="KW-1133">Transmembrane helix</keyword>
<dbReference type="Pfam" id="PF08521">
    <property type="entry name" value="2CSK_N"/>
    <property type="match status" value="1"/>
</dbReference>
<evidence type="ECO:0000313" key="15">
    <source>
        <dbReference type="Proteomes" id="UP000193862"/>
    </source>
</evidence>
<dbReference type="InterPro" id="IPR003594">
    <property type="entry name" value="HATPase_dom"/>
</dbReference>
<dbReference type="EC" id="2.7.13.3" evidence="3"/>
<dbReference type="PRINTS" id="PR00344">
    <property type="entry name" value="BCTRLSENSOR"/>
</dbReference>
<dbReference type="PROSITE" id="PS50885">
    <property type="entry name" value="HAMP"/>
    <property type="match status" value="1"/>
</dbReference>
<evidence type="ECO:0000256" key="9">
    <source>
        <dbReference type="ARBA" id="ARBA00023012"/>
    </source>
</evidence>
<dbReference type="CDD" id="cd00082">
    <property type="entry name" value="HisKA"/>
    <property type="match status" value="1"/>
</dbReference>
<feature type="domain" description="HAMP" evidence="13">
    <location>
        <begin position="190"/>
        <end position="241"/>
    </location>
</feature>
<dbReference type="SUPFAM" id="SSF47384">
    <property type="entry name" value="Homodimeric domain of signal transducing histidine kinase"/>
    <property type="match status" value="1"/>
</dbReference>
<evidence type="ECO:0000259" key="13">
    <source>
        <dbReference type="PROSITE" id="PS50885"/>
    </source>
</evidence>
<dbReference type="Pfam" id="PF00512">
    <property type="entry name" value="HisKA"/>
    <property type="match status" value="1"/>
</dbReference>
<dbReference type="InterPro" id="IPR003660">
    <property type="entry name" value="HAMP_dom"/>
</dbReference>
<keyword evidence="10 11" id="KW-0472">Membrane</keyword>
<dbReference type="PROSITE" id="PS50109">
    <property type="entry name" value="HIS_KIN"/>
    <property type="match status" value="1"/>
</dbReference>
<dbReference type="InterPro" id="IPR013727">
    <property type="entry name" value="2CSK_N"/>
</dbReference>
<evidence type="ECO:0000256" key="3">
    <source>
        <dbReference type="ARBA" id="ARBA00012438"/>
    </source>
</evidence>
<dbReference type="PANTHER" id="PTHR45436">
    <property type="entry name" value="SENSOR HISTIDINE KINASE YKOH"/>
    <property type="match status" value="1"/>
</dbReference>
<keyword evidence="6 11" id="KW-0812">Transmembrane</keyword>
<keyword evidence="4" id="KW-0597">Phosphoprotein</keyword>
<sequence length="483" mass="51192">MSAPLSAPQRSLAARVATGVLGLLAAGGVIVAIAAFAYGRQAAREAYDRLLLGAAGDIAETVSIIDGAPSVDLPVSAFQLLALAPQDRIAYAVRGSDGGLITGYTLDLPQAAHSATQASFTDGWFGAERARFVTLPRRFAERDFSGTIRVTVGQTLRARNAMALDLTRDALIALTVAGVAMVLLASLVIAQAMRPLARLAEGLEARDPYDLTPMDDHVPTEAAVMVSAMNGFMRRLDRQFDAMRNLISDTAHQLRTPVAALRVQAELIAEEPDADKRGVMIERLLKRSRGLGTLLDQMLSRALVMHRTESAPRHIVDLRDVALDVIEETDLDLLSQEFSRDSDVKLVIGDTPVCVRADALMLGEAAKNLLINAFKHGAPPLRVGAELRGAQAVLWVEDGGQGLPEAVRGQIGARFTRTAASRGDSAGLGLSIVQAVARAFDGDVQFDQTPTGFRASLTLPAALSPALAEAVALGRSPTRGDTA</sequence>
<dbReference type="EMBL" id="FWFS01000007">
    <property type="protein sequence ID" value="SLN50453.1"/>
    <property type="molecule type" value="Genomic_DNA"/>
</dbReference>
<dbReference type="InterPro" id="IPR036097">
    <property type="entry name" value="HisK_dim/P_sf"/>
</dbReference>
<dbReference type="Gene3D" id="1.10.287.130">
    <property type="match status" value="1"/>
</dbReference>
<feature type="domain" description="Histidine kinase" evidence="12">
    <location>
        <begin position="249"/>
        <end position="463"/>
    </location>
</feature>
<keyword evidence="7" id="KW-0418">Kinase</keyword>
<evidence type="ECO:0000256" key="5">
    <source>
        <dbReference type="ARBA" id="ARBA00022679"/>
    </source>
</evidence>
<dbReference type="SMART" id="SM00387">
    <property type="entry name" value="HATPase_c"/>
    <property type="match status" value="1"/>
</dbReference>
<dbReference type="InterPro" id="IPR003661">
    <property type="entry name" value="HisK_dim/P_dom"/>
</dbReference>
<dbReference type="AlphaFoldDB" id="A0A1Y5SZY8"/>
<evidence type="ECO:0000313" key="14">
    <source>
        <dbReference type="EMBL" id="SLN50453.1"/>
    </source>
</evidence>
<dbReference type="InterPro" id="IPR005467">
    <property type="entry name" value="His_kinase_dom"/>
</dbReference>
<dbReference type="InterPro" id="IPR004358">
    <property type="entry name" value="Sig_transdc_His_kin-like_C"/>
</dbReference>
<feature type="transmembrane region" description="Helical" evidence="11">
    <location>
        <begin position="12"/>
        <end position="39"/>
    </location>
</feature>
<keyword evidence="9" id="KW-0902">Two-component regulatory system</keyword>
<dbReference type="PANTHER" id="PTHR45436:SF1">
    <property type="entry name" value="SENSOR PROTEIN QSEC"/>
    <property type="match status" value="1"/>
</dbReference>
<name>A0A1Y5SZY8_9RHOB</name>
<feature type="transmembrane region" description="Helical" evidence="11">
    <location>
        <begin position="170"/>
        <end position="190"/>
    </location>
</feature>
<evidence type="ECO:0000256" key="10">
    <source>
        <dbReference type="ARBA" id="ARBA00023136"/>
    </source>
</evidence>
<dbReference type="RefSeq" id="WP_085836882.1">
    <property type="nucleotide sequence ID" value="NZ_FWFS01000007.1"/>
</dbReference>
<evidence type="ECO:0000256" key="4">
    <source>
        <dbReference type="ARBA" id="ARBA00022553"/>
    </source>
</evidence>
<proteinExistence type="predicted"/>
<evidence type="ECO:0000256" key="8">
    <source>
        <dbReference type="ARBA" id="ARBA00022989"/>
    </source>
</evidence>
<dbReference type="Gene3D" id="3.30.565.10">
    <property type="entry name" value="Histidine kinase-like ATPase, C-terminal domain"/>
    <property type="match status" value="1"/>
</dbReference>
<evidence type="ECO:0000256" key="1">
    <source>
        <dbReference type="ARBA" id="ARBA00000085"/>
    </source>
</evidence>
<keyword evidence="5 14" id="KW-0808">Transferase</keyword>
<comment type="subcellular location">
    <subcellularLocation>
        <location evidence="2">Membrane</location>
    </subcellularLocation>
</comment>
<reference evidence="14 15" key="1">
    <citation type="submission" date="2017-03" db="EMBL/GenBank/DDBJ databases">
        <authorList>
            <person name="Afonso C.L."/>
            <person name="Miller P.J."/>
            <person name="Scott M.A."/>
            <person name="Spackman E."/>
            <person name="Goraichik I."/>
            <person name="Dimitrov K.M."/>
            <person name="Suarez D.L."/>
            <person name="Swayne D.E."/>
        </authorList>
    </citation>
    <scope>NUCLEOTIDE SEQUENCE [LARGE SCALE GENOMIC DNA]</scope>
    <source>
        <strain evidence="14 15">CECT 8620</strain>
    </source>
</reference>
<keyword evidence="15" id="KW-1185">Reference proteome</keyword>
<protein>
    <recommendedName>
        <fullName evidence="3">histidine kinase</fullName>
        <ecNumber evidence="3">2.7.13.3</ecNumber>
    </recommendedName>
</protein>
<dbReference type="InterPro" id="IPR036890">
    <property type="entry name" value="HATPase_C_sf"/>
</dbReference>
<evidence type="ECO:0000256" key="11">
    <source>
        <dbReference type="SAM" id="Phobius"/>
    </source>
</evidence>
<evidence type="ECO:0000256" key="7">
    <source>
        <dbReference type="ARBA" id="ARBA00022777"/>
    </source>
</evidence>
<dbReference type="GO" id="GO:0005886">
    <property type="term" value="C:plasma membrane"/>
    <property type="evidence" value="ECO:0007669"/>
    <property type="project" value="TreeGrafter"/>
</dbReference>
<gene>
    <name evidence="14" type="primary">basS</name>
    <name evidence="14" type="ORF">AQS8620_02174</name>
</gene>
<dbReference type="SUPFAM" id="SSF55874">
    <property type="entry name" value="ATPase domain of HSP90 chaperone/DNA topoisomerase II/histidine kinase"/>
    <property type="match status" value="1"/>
</dbReference>
<dbReference type="Proteomes" id="UP000193862">
    <property type="component" value="Unassembled WGS sequence"/>
</dbReference>
<evidence type="ECO:0000259" key="12">
    <source>
        <dbReference type="PROSITE" id="PS50109"/>
    </source>
</evidence>
<dbReference type="Pfam" id="PF02518">
    <property type="entry name" value="HATPase_c"/>
    <property type="match status" value="1"/>
</dbReference>
<evidence type="ECO:0000256" key="6">
    <source>
        <dbReference type="ARBA" id="ARBA00022692"/>
    </source>
</evidence>
<dbReference type="InterPro" id="IPR050428">
    <property type="entry name" value="TCS_sensor_his_kinase"/>
</dbReference>
<organism evidence="14 15">
    <name type="scientific">Aquimixticola soesokkakensis</name>
    <dbReference type="NCBI Taxonomy" id="1519096"/>
    <lineage>
        <taxon>Bacteria</taxon>
        <taxon>Pseudomonadati</taxon>
        <taxon>Pseudomonadota</taxon>
        <taxon>Alphaproteobacteria</taxon>
        <taxon>Rhodobacterales</taxon>
        <taxon>Paracoccaceae</taxon>
        <taxon>Aquimixticola</taxon>
    </lineage>
</organism>
<evidence type="ECO:0000256" key="2">
    <source>
        <dbReference type="ARBA" id="ARBA00004370"/>
    </source>
</evidence>
<dbReference type="SMART" id="SM00388">
    <property type="entry name" value="HisKA"/>
    <property type="match status" value="1"/>
</dbReference>
<dbReference type="GO" id="GO:0000155">
    <property type="term" value="F:phosphorelay sensor kinase activity"/>
    <property type="evidence" value="ECO:0007669"/>
    <property type="project" value="InterPro"/>
</dbReference>
<comment type="catalytic activity">
    <reaction evidence="1">
        <text>ATP + protein L-histidine = ADP + protein N-phospho-L-histidine.</text>
        <dbReference type="EC" id="2.7.13.3"/>
    </reaction>
</comment>
<dbReference type="OrthoDB" id="913606at2"/>